<accession>A0A6A5WHS6</accession>
<keyword evidence="2" id="KW-1185">Reference proteome</keyword>
<reference evidence="1" key="1">
    <citation type="journal article" date="2020" name="Stud. Mycol.">
        <title>101 Dothideomycetes genomes: a test case for predicting lifestyles and emergence of pathogens.</title>
        <authorList>
            <person name="Haridas S."/>
            <person name="Albert R."/>
            <person name="Binder M."/>
            <person name="Bloem J."/>
            <person name="Labutti K."/>
            <person name="Salamov A."/>
            <person name="Andreopoulos B."/>
            <person name="Baker S."/>
            <person name="Barry K."/>
            <person name="Bills G."/>
            <person name="Bluhm B."/>
            <person name="Cannon C."/>
            <person name="Castanera R."/>
            <person name="Culley D."/>
            <person name="Daum C."/>
            <person name="Ezra D."/>
            <person name="Gonzalez J."/>
            <person name="Henrissat B."/>
            <person name="Kuo A."/>
            <person name="Liang C."/>
            <person name="Lipzen A."/>
            <person name="Lutzoni F."/>
            <person name="Magnuson J."/>
            <person name="Mondo S."/>
            <person name="Nolan M."/>
            <person name="Ohm R."/>
            <person name="Pangilinan J."/>
            <person name="Park H.-J."/>
            <person name="Ramirez L."/>
            <person name="Alfaro M."/>
            <person name="Sun H."/>
            <person name="Tritt A."/>
            <person name="Yoshinaga Y."/>
            <person name="Zwiers L.-H."/>
            <person name="Turgeon B."/>
            <person name="Goodwin S."/>
            <person name="Spatafora J."/>
            <person name="Crous P."/>
            <person name="Grigoriev I."/>
        </authorList>
    </citation>
    <scope>NUCLEOTIDE SEQUENCE</scope>
    <source>
        <strain evidence="1">CBS 123094</strain>
    </source>
</reference>
<dbReference type="EMBL" id="ML977616">
    <property type="protein sequence ID" value="KAF1997226.1"/>
    <property type="molecule type" value="Genomic_DNA"/>
</dbReference>
<organism evidence="1 2">
    <name type="scientific">Amniculicola lignicola CBS 123094</name>
    <dbReference type="NCBI Taxonomy" id="1392246"/>
    <lineage>
        <taxon>Eukaryota</taxon>
        <taxon>Fungi</taxon>
        <taxon>Dikarya</taxon>
        <taxon>Ascomycota</taxon>
        <taxon>Pezizomycotina</taxon>
        <taxon>Dothideomycetes</taxon>
        <taxon>Pleosporomycetidae</taxon>
        <taxon>Pleosporales</taxon>
        <taxon>Amniculicolaceae</taxon>
        <taxon>Amniculicola</taxon>
    </lineage>
</organism>
<gene>
    <name evidence="1" type="ORF">P154DRAFT_296563</name>
</gene>
<name>A0A6A5WHS6_9PLEO</name>
<dbReference type="Proteomes" id="UP000799779">
    <property type="component" value="Unassembled WGS sequence"/>
</dbReference>
<proteinExistence type="predicted"/>
<evidence type="ECO:0000313" key="2">
    <source>
        <dbReference type="Proteomes" id="UP000799779"/>
    </source>
</evidence>
<evidence type="ECO:0000313" key="1">
    <source>
        <dbReference type="EMBL" id="KAF1997226.1"/>
    </source>
</evidence>
<dbReference type="AlphaFoldDB" id="A0A6A5WHS6"/>
<sequence length="72" mass="8392">MRGALCSAGRPGMQHARENVAFELEGRRRTWRAKTRRLLLDEKRWACSLVYVCSVTRVFPNGRCWREGNLLV</sequence>
<protein>
    <submittedName>
        <fullName evidence="1">Uncharacterized protein</fullName>
    </submittedName>
</protein>